<name>A0ABT7AKW1_9HYPH</name>
<dbReference type="EMBL" id="JASJEV010000015">
    <property type="protein sequence ID" value="MDJ1160021.1"/>
    <property type="molecule type" value="Genomic_DNA"/>
</dbReference>
<organism evidence="2 3">
    <name type="scientific">Chelatococcus albus</name>
    <dbReference type="NCBI Taxonomy" id="3047466"/>
    <lineage>
        <taxon>Bacteria</taxon>
        <taxon>Pseudomonadati</taxon>
        <taxon>Pseudomonadota</taxon>
        <taxon>Alphaproteobacteria</taxon>
        <taxon>Hyphomicrobiales</taxon>
        <taxon>Chelatococcaceae</taxon>
        <taxon>Chelatococcus</taxon>
    </lineage>
</organism>
<evidence type="ECO:0000256" key="1">
    <source>
        <dbReference type="SAM" id="MobiDB-lite"/>
    </source>
</evidence>
<dbReference type="Proteomes" id="UP001321492">
    <property type="component" value="Unassembled WGS sequence"/>
</dbReference>
<reference evidence="2 3" key="1">
    <citation type="submission" date="2023-05" db="EMBL/GenBank/DDBJ databases">
        <title>Chelatococcus sp. nov., a moderately thermophilic bacterium isolated from hot spring microbial mat.</title>
        <authorList>
            <person name="Hu C.-J."/>
            <person name="Li W.-J."/>
        </authorList>
    </citation>
    <scope>NUCLEOTIDE SEQUENCE [LARGE SCALE GENOMIC DNA]</scope>
    <source>
        <strain evidence="2 3">SYSU G07232</strain>
    </source>
</reference>
<gene>
    <name evidence="2" type="ORF">QNA08_17545</name>
</gene>
<comment type="caution">
    <text evidence="2">The sequence shown here is derived from an EMBL/GenBank/DDBJ whole genome shotgun (WGS) entry which is preliminary data.</text>
</comment>
<keyword evidence="3" id="KW-1185">Reference proteome</keyword>
<dbReference type="RefSeq" id="WP_283742019.1">
    <property type="nucleotide sequence ID" value="NZ_JASJEV010000015.1"/>
</dbReference>
<proteinExistence type="predicted"/>
<evidence type="ECO:0000313" key="2">
    <source>
        <dbReference type="EMBL" id="MDJ1160021.1"/>
    </source>
</evidence>
<protein>
    <submittedName>
        <fullName evidence="2">Uncharacterized protein</fullName>
    </submittedName>
</protein>
<feature type="compositionally biased region" description="Gly residues" evidence="1">
    <location>
        <begin position="148"/>
        <end position="159"/>
    </location>
</feature>
<accession>A0ABT7AKW1</accession>
<feature type="region of interest" description="Disordered" evidence="1">
    <location>
        <begin position="147"/>
        <end position="171"/>
    </location>
</feature>
<sequence length="171" mass="17579">MMSRSHPARATIGAKAGTAIGSAIGSLATAALVAVPLMAAGTAGPARAQASSCEKLREFLSERQELVKRVNGLGKKVNAKDACAVFGQLVSNGSNALKWVEANKDWCQIPDQFSTGLKNDHEKAVSIRGRACQVAAQQAQMEKRAKEGGGLLGGGGGDILTGPTRIPQGAL</sequence>
<evidence type="ECO:0000313" key="3">
    <source>
        <dbReference type="Proteomes" id="UP001321492"/>
    </source>
</evidence>